<dbReference type="KEGG" id="ngr:NAEGRDRAFT_67559"/>
<dbReference type="RefSeq" id="XP_002677171.1">
    <property type="nucleotide sequence ID" value="XM_002677125.1"/>
</dbReference>
<dbReference type="EMBL" id="GG738868">
    <property type="protein sequence ID" value="EFC44427.1"/>
    <property type="molecule type" value="Genomic_DNA"/>
</dbReference>
<gene>
    <name evidence="5" type="ORF">NAEGRDRAFT_67559</name>
</gene>
<evidence type="ECO:0000256" key="3">
    <source>
        <dbReference type="SAM" id="MobiDB-lite"/>
    </source>
</evidence>
<sequence>MSSNYQSESVSVGSTTSSRFMNDICSDPFIPYRKFTAEQQRGKVPSQRSQIALVACPPRHSLFCMGGVVEEHVVSGDLEVFELDLRTGVWQQHSVNNSAIRQAWGMKCVYRRADHAIYFFGGNVSNMGYQFLDIGVFKLDLNTFKWKTHLGDTGLTNWRQATGNLTGYPYPHERKVHYQSVFETVVPIGDCKRYAHAMELKSDQSGFVVFGGEGSLFEFDDFIEFDFRDLLWKDVEVLAGKKPSSRHVLCSAMVLNKFFIFGGRTSNDHYYASSSSLNLLEYFDFNCKTWFSVDCNYSFPDARFAAGLSSFQSYGKPKFISKTMKFNHNFESQYEYLILHGGRNDINRFKDTQIYNIEEEIWKNCKLVDDSLSMLDIQREEENEKSSLKRITLGKERKLKKKILTDDEIIYRGGNIGLCIGYNDINFKSNCLFYDYGDSMTTFSRPMISSYPTTLSKKFLSFGGKTGKTGYSDYDSSLLTFDLTHFDYQNDPSLLIDPTKSASTDAVFEELSMKLLKENNYSDYTLVSTDGDRFLCHKFMLSHIQYFRELFEKKLDTTHFTTLTLKCLLRYCYGIELTPNDVSLPYHEKDTPIFKDFIEIYSAVCSIGIQEMIDYLRKLLYISIDIRKGISLFKIIWDKLKLSNDAILKDLAILTANYLSFNVLPTINETREKHIDIFLSQKGFSEEEISFFKLCCTSQIDSYETKRVRLAREYMYTNFSMLMDSSLQYSQINTNATLSLTFEDKTWKITVPKALLCIRYEYFNNLFNNMVVDESNVIDISDVSMIFYLQDQAHPLISVAALVYFAYTNDVDFENVILCKSAFPTCDTTDINPSFEINQETITQYIIDIYSMADFIADISLKESLLQYVRRLVSSGAFSCDELEGAAKELQKVDFEVLAEIAEIFSDCVLEQRAIEMKVKKLEEEAAFKHSINHDEDDEEGDYEDDDYEDDE</sequence>
<dbReference type="InterPro" id="IPR015915">
    <property type="entry name" value="Kelch-typ_b-propeller"/>
</dbReference>
<dbReference type="VEuPathDB" id="AmoebaDB:NAEGRDRAFT_67559"/>
<dbReference type="Gene3D" id="3.30.710.10">
    <property type="entry name" value="Potassium Channel Kv1.1, Chain A"/>
    <property type="match status" value="2"/>
</dbReference>
<protein>
    <submittedName>
        <fullName evidence="5">Predicted protein</fullName>
    </submittedName>
</protein>
<proteinExistence type="predicted"/>
<organism evidence="6">
    <name type="scientific">Naegleria gruberi</name>
    <name type="common">Amoeba</name>
    <dbReference type="NCBI Taxonomy" id="5762"/>
    <lineage>
        <taxon>Eukaryota</taxon>
        <taxon>Discoba</taxon>
        <taxon>Heterolobosea</taxon>
        <taxon>Tetramitia</taxon>
        <taxon>Eutetramitia</taxon>
        <taxon>Vahlkampfiidae</taxon>
        <taxon>Naegleria</taxon>
    </lineage>
</organism>
<dbReference type="InParanoid" id="D2VFA8"/>
<dbReference type="Proteomes" id="UP000006671">
    <property type="component" value="Unassembled WGS sequence"/>
</dbReference>
<dbReference type="OrthoDB" id="432528at2759"/>
<dbReference type="PANTHER" id="PTHR46093:SF18">
    <property type="entry name" value="FIBRONECTIN TYPE-III DOMAIN-CONTAINING PROTEIN"/>
    <property type="match status" value="1"/>
</dbReference>
<dbReference type="InterPro" id="IPR011333">
    <property type="entry name" value="SKP1/BTB/POZ_sf"/>
</dbReference>
<dbReference type="InterPro" id="IPR000210">
    <property type="entry name" value="BTB/POZ_dom"/>
</dbReference>
<reference evidence="5 6" key="1">
    <citation type="journal article" date="2010" name="Cell">
        <title>The genome of Naegleria gruberi illuminates early eukaryotic versatility.</title>
        <authorList>
            <person name="Fritz-Laylin L.K."/>
            <person name="Prochnik S.E."/>
            <person name="Ginger M.L."/>
            <person name="Dacks J.B."/>
            <person name="Carpenter M.L."/>
            <person name="Field M.C."/>
            <person name="Kuo A."/>
            <person name="Paredez A."/>
            <person name="Chapman J."/>
            <person name="Pham J."/>
            <person name="Shu S."/>
            <person name="Neupane R."/>
            <person name="Cipriano M."/>
            <person name="Mancuso J."/>
            <person name="Tu H."/>
            <person name="Salamov A."/>
            <person name="Lindquist E."/>
            <person name="Shapiro H."/>
            <person name="Lucas S."/>
            <person name="Grigoriev I.V."/>
            <person name="Cande W.Z."/>
            <person name="Fulton C."/>
            <person name="Rokhsar D.S."/>
            <person name="Dawson S.C."/>
        </authorList>
    </citation>
    <scope>NUCLEOTIDE SEQUENCE [LARGE SCALE GENOMIC DNA]</scope>
    <source>
        <strain evidence="5 6">NEG-M</strain>
    </source>
</reference>
<dbReference type="Pfam" id="PF00651">
    <property type="entry name" value="BTB"/>
    <property type="match status" value="1"/>
</dbReference>
<feature type="domain" description="BTB" evidence="4">
    <location>
        <begin position="734"/>
        <end position="815"/>
    </location>
</feature>
<name>D2VFA8_NAEGR</name>
<accession>D2VFA8</accession>
<keyword evidence="6" id="KW-1185">Reference proteome</keyword>
<feature type="region of interest" description="Disordered" evidence="3">
    <location>
        <begin position="929"/>
        <end position="952"/>
    </location>
</feature>
<dbReference type="AlphaFoldDB" id="D2VFA8"/>
<keyword evidence="1" id="KW-0880">Kelch repeat</keyword>
<dbReference type="PANTHER" id="PTHR46093">
    <property type="entry name" value="ACYL-COA-BINDING DOMAIN-CONTAINING PROTEIN 5"/>
    <property type="match status" value="1"/>
</dbReference>
<evidence type="ECO:0000256" key="1">
    <source>
        <dbReference type="ARBA" id="ARBA00022441"/>
    </source>
</evidence>
<dbReference type="OMA" id="YCYGIEL"/>
<evidence type="ECO:0000313" key="5">
    <source>
        <dbReference type="EMBL" id="EFC44427.1"/>
    </source>
</evidence>
<dbReference type="CDD" id="cd18186">
    <property type="entry name" value="BTB_POZ_ZBTB_KLHL-like"/>
    <property type="match status" value="1"/>
</dbReference>
<evidence type="ECO:0000259" key="4">
    <source>
        <dbReference type="PROSITE" id="PS50097"/>
    </source>
</evidence>
<keyword evidence="2" id="KW-0677">Repeat</keyword>
<dbReference type="GeneID" id="8850172"/>
<evidence type="ECO:0000313" key="6">
    <source>
        <dbReference type="Proteomes" id="UP000006671"/>
    </source>
</evidence>
<dbReference type="SUPFAM" id="SSF54695">
    <property type="entry name" value="POZ domain"/>
    <property type="match status" value="1"/>
</dbReference>
<dbReference type="Gene3D" id="2.120.10.80">
    <property type="entry name" value="Kelch-type beta propeller"/>
    <property type="match status" value="1"/>
</dbReference>
<evidence type="ECO:0000256" key="2">
    <source>
        <dbReference type="ARBA" id="ARBA00022737"/>
    </source>
</evidence>
<dbReference type="PROSITE" id="PS50097">
    <property type="entry name" value="BTB"/>
    <property type="match status" value="1"/>
</dbReference>
<dbReference type="SUPFAM" id="SSF117281">
    <property type="entry name" value="Kelch motif"/>
    <property type="match status" value="1"/>
</dbReference>
<feature type="compositionally biased region" description="Acidic residues" evidence="3">
    <location>
        <begin position="935"/>
        <end position="952"/>
    </location>
</feature>
<dbReference type="Pfam" id="PF24681">
    <property type="entry name" value="Kelch_KLHDC2_KLHL20_DRC7"/>
    <property type="match status" value="1"/>
</dbReference>